<dbReference type="GO" id="GO:0071949">
    <property type="term" value="F:FAD binding"/>
    <property type="evidence" value="ECO:0007669"/>
    <property type="project" value="InterPro"/>
</dbReference>
<comment type="cofactor">
    <cofactor evidence="1">
        <name>FAD</name>
        <dbReference type="ChEBI" id="CHEBI:57692"/>
    </cofactor>
</comment>
<name>A0A3P4B4D7_9BURK</name>
<dbReference type="Proteomes" id="UP000277294">
    <property type="component" value="Unassembled WGS sequence"/>
</dbReference>
<keyword evidence="4 8" id="KW-0560">Oxidoreductase</keyword>
<evidence type="ECO:0000256" key="2">
    <source>
        <dbReference type="ARBA" id="ARBA00022630"/>
    </source>
</evidence>
<dbReference type="AlphaFoldDB" id="A0A3P4B4D7"/>
<dbReference type="Gene3D" id="3.50.50.60">
    <property type="entry name" value="FAD/NAD(P)-binding domain"/>
    <property type="match status" value="1"/>
</dbReference>
<dbReference type="RefSeq" id="WP_124080370.1">
    <property type="nucleotide sequence ID" value="NZ_UWPJ01000023.1"/>
</dbReference>
<dbReference type="PANTHER" id="PTHR13789:SF318">
    <property type="entry name" value="GERANYLGERANYL DIPHOSPHATE REDUCTASE"/>
    <property type="match status" value="1"/>
</dbReference>
<dbReference type="InterPro" id="IPR036188">
    <property type="entry name" value="FAD/NAD-bd_sf"/>
</dbReference>
<dbReference type="PANTHER" id="PTHR13789">
    <property type="entry name" value="MONOOXYGENASE"/>
    <property type="match status" value="1"/>
</dbReference>
<sequence>MQASTSRRPLRIAIAGAGIGGLTAAAALHQRGFDVQVYERAASLGEVGAGLQMAPNAVKVVRALGLEDEFRKFAPEPSVRLSLTWDSGAVRERVPMREAMRRQYGASYHTAHRADLHALLASRVPERAIHTGAECVGVEQTASGAVLRLAGGRDVEADVVIGADGIHSRVARQLFGEREARFTNQICWRIILPMDELRAAASSLPVPMDGSEYTGWLGPSGHVLFYPLRGGELLNIFAGRVSSDDWAEENWAVPSDIGEMLTAYAGWHPAMLQMLSRAQEVYKWGIRDRDPLAAWVQGRIALLGDAAHPMMPTLAQGAAISMEDGYALAHYIDRGRDDPLAALAAYERERQPRASKVQRQARDQFRNNQLNPPPLPLPVDWIYGYDVATLPDASMQPAHAS</sequence>
<dbReference type="InterPro" id="IPR002938">
    <property type="entry name" value="FAD-bd"/>
</dbReference>
<dbReference type="OrthoDB" id="5487740at2"/>
<dbReference type="Pfam" id="PF01494">
    <property type="entry name" value="FAD_binding_3"/>
    <property type="match status" value="1"/>
</dbReference>
<dbReference type="SUPFAM" id="SSF51905">
    <property type="entry name" value="FAD/NAD(P)-binding domain"/>
    <property type="match status" value="1"/>
</dbReference>
<evidence type="ECO:0000256" key="3">
    <source>
        <dbReference type="ARBA" id="ARBA00022827"/>
    </source>
</evidence>
<evidence type="ECO:0000256" key="1">
    <source>
        <dbReference type="ARBA" id="ARBA00001974"/>
    </source>
</evidence>
<dbReference type="SUPFAM" id="SSF54373">
    <property type="entry name" value="FAD-linked reductases, C-terminal domain"/>
    <property type="match status" value="1"/>
</dbReference>
<keyword evidence="5 8" id="KW-0503">Monooxygenase</keyword>
<evidence type="ECO:0000256" key="4">
    <source>
        <dbReference type="ARBA" id="ARBA00023002"/>
    </source>
</evidence>
<keyword evidence="9" id="KW-1185">Reference proteome</keyword>
<organism evidence="8 9">
    <name type="scientific">Pigmentiphaga humi</name>
    <dbReference type="NCBI Taxonomy" id="2478468"/>
    <lineage>
        <taxon>Bacteria</taxon>
        <taxon>Pseudomonadati</taxon>
        <taxon>Pseudomonadota</taxon>
        <taxon>Betaproteobacteria</taxon>
        <taxon>Burkholderiales</taxon>
        <taxon>Alcaligenaceae</taxon>
        <taxon>Pigmentiphaga</taxon>
    </lineage>
</organism>
<feature type="region of interest" description="Disordered" evidence="6">
    <location>
        <begin position="349"/>
        <end position="372"/>
    </location>
</feature>
<dbReference type="EMBL" id="UWPJ01000023">
    <property type="protein sequence ID" value="VCU70912.1"/>
    <property type="molecule type" value="Genomic_DNA"/>
</dbReference>
<accession>A0A3P4B4D7</accession>
<keyword evidence="2" id="KW-0285">Flavoprotein</keyword>
<dbReference type="EC" id="1.14.13.114" evidence="8"/>
<evidence type="ECO:0000259" key="7">
    <source>
        <dbReference type="Pfam" id="PF01494"/>
    </source>
</evidence>
<proteinExistence type="predicted"/>
<gene>
    <name evidence="8" type="ORF">PIGHUM_02992</name>
</gene>
<dbReference type="GO" id="GO:0043731">
    <property type="term" value="F:6-hydroxynicotinate 3-monooxygenase activity"/>
    <property type="evidence" value="ECO:0007669"/>
    <property type="project" value="UniProtKB-EC"/>
</dbReference>
<dbReference type="PRINTS" id="PR00420">
    <property type="entry name" value="RNGMNOXGNASE"/>
</dbReference>
<evidence type="ECO:0000256" key="6">
    <source>
        <dbReference type="SAM" id="MobiDB-lite"/>
    </source>
</evidence>
<evidence type="ECO:0000313" key="8">
    <source>
        <dbReference type="EMBL" id="VCU70912.1"/>
    </source>
</evidence>
<feature type="domain" description="FAD-binding" evidence="7">
    <location>
        <begin position="12"/>
        <end position="360"/>
    </location>
</feature>
<evidence type="ECO:0000313" key="9">
    <source>
        <dbReference type="Proteomes" id="UP000277294"/>
    </source>
</evidence>
<protein>
    <submittedName>
        <fullName evidence="8">6-hydroxynicotinate 3-monooxygenase</fullName>
        <ecNumber evidence="8">1.14.13.114</ecNumber>
    </submittedName>
</protein>
<keyword evidence="3" id="KW-0274">FAD</keyword>
<reference evidence="8 9" key="1">
    <citation type="submission" date="2018-10" db="EMBL/GenBank/DDBJ databases">
        <authorList>
            <person name="Criscuolo A."/>
        </authorList>
    </citation>
    <scope>NUCLEOTIDE SEQUENCE [LARGE SCALE GENOMIC DNA]</scope>
    <source>
        <strain evidence="8">DnA1</strain>
    </source>
</reference>
<evidence type="ECO:0000256" key="5">
    <source>
        <dbReference type="ARBA" id="ARBA00023033"/>
    </source>
</evidence>
<dbReference type="InterPro" id="IPR050493">
    <property type="entry name" value="FAD-dep_Monooxygenase_BioMet"/>
</dbReference>